<dbReference type="STRING" id="94624.Bpet1719"/>
<name>A9IIA2_BORPD</name>
<dbReference type="GO" id="GO:0043190">
    <property type="term" value="C:ATP-binding cassette (ABC) transporter complex"/>
    <property type="evidence" value="ECO:0007669"/>
    <property type="project" value="InterPro"/>
</dbReference>
<protein>
    <submittedName>
        <fullName evidence="3">Glycine betaine-binding periplasmic protein</fullName>
    </submittedName>
</protein>
<keyword evidence="4" id="KW-1185">Reference proteome</keyword>
<dbReference type="Gene3D" id="3.40.190.10">
    <property type="entry name" value="Periplasmic binding protein-like II"/>
    <property type="match status" value="1"/>
</dbReference>
<dbReference type="InterPro" id="IPR007210">
    <property type="entry name" value="ABC_Gly_betaine_transp_sub-bd"/>
</dbReference>
<evidence type="ECO:0000256" key="1">
    <source>
        <dbReference type="SAM" id="SignalP"/>
    </source>
</evidence>
<proteinExistence type="predicted"/>
<reference evidence="3 4" key="1">
    <citation type="journal article" date="2008" name="BMC Genomics">
        <title>The missing link: Bordetella petrii is endowed with both the metabolic versatility of environmental bacteria and virulence traits of pathogenic Bordetellae.</title>
        <authorList>
            <person name="Gross R."/>
            <person name="Guzman C.A."/>
            <person name="Sebaihia M."/>
            <person name="Martins Dos Santos V.A."/>
            <person name="Pieper D.H."/>
            <person name="Koebnik R."/>
            <person name="Lechner M."/>
            <person name="Bartels D."/>
            <person name="Buhrmester J."/>
            <person name="Choudhuri J.V."/>
            <person name="Ebensen T."/>
            <person name="Gaigalat L."/>
            <person name="Herrmann S."/>
            <person name="Khachane A.N."/>
            <person name="Larisch C."/>
            <person name="Link S."/>
            <person name="Linke B."/>
            <person name="Meyer F."/>
            <person name="Mormann S."/>
            <person name="Nakunst D."/>
            <person name="Rueckert C."/>
            <person name="Schneiker-Bekel S."/>
            <person name="Schulze K."/>
            <person name="Vorhoelter F.J."/>
            <person name="Yevsa T."/>
            <person name="Engle J.T."/>
            <person name="Goldman W.E."/>
            <person name="Puehler A."/>
            <person name="Goebel U.B."/>
            <person name="Goesmann A."/>
            <person name="Bloecker H."/>
            <person name="Kaiser O."/>
            <person name="Martinez-Arias R."/>
        </authorList>
    </citation>
    <scope>NUCLEOTIDE SEQUENCE [LARGE SCALE GENOMIC DNA]</scope>
    <source>
        <strain evidence="4">ATCC BAA-461 / DSM 12804 / CCUG 43448 / CIP 107267 / Se-1111R</strain>
    </source>
</reference>
<dbReference type="Pfam" id="PF04069">
    <property type="entry name" value="OpuAC"/>
    <property type="match status" value="1"/>
</dbReference>
<dbReference type="KEGG" id="bpt:Bpet1719"/>
<accession>A9IIA2</accession>
<keyword evidence="1" id="KW-0732">Signal</keyword>
<dbReference type="GO" id="GO:0022857">
    <property type="term" value="F:transmembrane transporter activity"/>
    <property type="evidence" value="ECO:0007669"/>
    <property type="project" value="InterPro"/>
</dbReference>
<dbReference type="Proteomes" id="UP000001225">
    <property type="component" value="Chromosome"/>
</dbReference>
<dbReference type="eggNOG" id="COG2113">
    <property type="taxonomic scope" value="Bacteria"/>
</dbReference>
<feature type="domain" description="ABC-type glycine betaine transport system substrate-binding" evidence="2">
    <location>
        <begin position="37"/>
        <end position="314"/>
    </location>
</feature>
<evidence type="ECO:0000313" key="4">
    <source>
        <dbReference type="Proteomes" id="UP000001225"/>
    </source>
</evidence>
<feature type="chain" id="PRO_5002736438" evidence="1">
    <location>
        <begin position="29"/>
        <end position="335"/>
    </location>
</feature>
<dbReference type="Gene3D" id="3.40.190.100">
    <property type="entry name" value="Glycine betaine-binding periplasmic protein, domain 2"/>
    <property type="match status" value="1"/>
</dbReference>
<gene>
    <name evidence="3" type="ordered locus">Bpet1719</name>
</gene>
<dbReference type="EMBL" id="AM902716">
    <property type="protein sequence ID" value="CAP42058.1"/>
    <property type="molecule type" value="Genomic_DNA"/>
</dbReference>
<dbReference type="AlphaFoldDB" id="A9IIA2"/>
<dbReference type="SUPFAM" id="SSF53850">
    <property type="entry name" value="Periplasmic binding protein-like II"/>
    <property type="match status" value="1"/>
</dbReference>
<sequence>MRIMRAPRLSVAALAAATALLWTTPAAAAPQCEIDQPVRFSGLNWESNLVLAGIERFIVEHGYGCATSVEIGETLAMLAALQRRDVDVTPEVWPGQIEVAWDKALKSGKVLAAGHVYDAGEGWYIPRYTAERHPDLKSAADLARYTKVFADPEDPSRGRIYGCPAGWACGTLNTNLLKALKLDSQYAMFAPGSGAAQKAAIVSAYKRKRDIVFYYWTPTALVGALDLVKLQLPAFDQAAYTCMTDPKCEHPVPTEFKANKVVTGLNAEFARQAPQLKTFFDKLSVPAPAIDDTLGWLENQGAEPEDAAQYFLRKYPDVWRKWVPAEVAERVQSSL</sequence>
<dbReference type="CDD" id="cd13641">
    <property type="entry name" value="PBP2_HisX_like"/>
    <property type="match status" value="1"/>
</dbReference>
<evidence type="ECO:0000259" key="2">
    <source>
        <dbReference type="Pfam" id="PF04069"/>
    </source>
</evidence>
<organism evidence="3 4">
    <name type="scientific">Bordetella petrii (strain ATCC BAA-461 / DSM 12804 / CCUG 43448 / CIP 107267 / Se-1111R)</name>
    <dbReference type="NCBI Taxonomy" id="340100"/>
    <lineage>
        <taxon>Bacteria</taxon>
        <taxon>Pseudomonadati</taxon>
        <taxon>Pseudomonadota</taxon>
        <taxon>Betaproteobacteria</taxon>
        <taxon>Burkholderiales</taxon>
        <taxon>Alcaligenaceae</taxon>
        <taxon>Bordetella</taxon>
    </lineage>
</organism>
<feature type="signal peptide" evidence="1">
    <location>
        <begin position="1"/>
        <end position="28"/>
    </location>
</feature>
<evidence type="ECO:0000313" key="3">
    <source>
        <dbReference type="EMBL" id="CAP42058.1"/>
    </source>
</evidence>